<dbReference type="SUPFAM" id="SSF50370">
    <property type="entry name" value="Ricin B-like lectins"/>
    <property type="match status" value="1"/>
</dbReference>
<sequence length="221" mass="25739">METGVQVWQCGGLLEIIPCSVVGHIIRKRSPHSFPNGSITILRNLVHLAEVWMDDYRWVFYRTNRKAAYIFRTNSYGHVSEHHKLREKLNCKNFSWYLNNIYPEAYVPDIRPTNYGQLNNTGCNCQLDVEKTKKRWEAGQIFKCNNRGEEQYFEYTTKKEVRLSAGIELCLHANPELVLAFLEWCQSKGKAAQEQLWIFTKVKTCVTAVGITFSSIFYPLM</sequence>
<evidence type="ECO:0000313" key="2">
    <source>
        <dbReference type="EMBL" id="MED6234179.1"/>
    </source>
</evidence>
<proteinExistence type="predicted"/>
<dbReference type="PROSITE" id="PS50231">
    <property type="entry name" value="RICIN_B_LECTIN"/>
    <property type="match status" value="1"/>
</dbReference>
<reference evidence="2 3" key="1">
    <citation type="submission" date="2021-07" db="EMBL/GenBank/DDBJ databases">
        <authorList>
            <person name="Palmer J.M."/>
        </authorList>
    </citation>
    <scope>NUCLEOTIDE SEQUENCE [LARGE SCALE GENOMIC DNA]</scope>
    <source>
        <strain evidence="2 3">AT_MEX2019</strain>
        <tissue evidence="2">Muscle</tissue>
    </source>
</reference>
<comment type="caution">
    <text evidence="2">The sequence shown here is derived from an EMBL/GenBank/DDBJ whole genome shotgun (WGS) entry which is preliminary data.</text>
</comment>
<evidence type="ECO:0000313" key="3">
    <source>
        <dbReference type="Proteomes" id="UP001345963"/>
    </source>
</evidence>
<evidence type="ECO:0000256" key="1">
    <source>
        <dbReference type="ARBA" id="ARBA00023157"/>
    </source>
</evidence>
<protein>
    <submittedName>
        <fullName evidence="2">Uncharacterized protein</fullName>
    </submittedName>
</protein>
<organism evidence="2 3">
    <name type="scientific">Ataeniobius toweri</name>
    <dbReference type="NCBI Taxonomy" id="208326"/>
    <lineage>
        <taxon>Eukaryota</taxon>
        <taxon>Metazoa</taxon>
        <taxon>Chordata</taxon>
        <taxon>Craniata</taxon>
        <taxon>Vertebrata</taxon>
        <taxon>Euteleostomi</taxon>
        <taxon>Actinopterygii</taxon>
        <taxon>Neopterygii</taxon>
        <taxon>Teleostei</taxon>
        <taxon>Neoteleostei</taxon>
        <taxon>Acanthomorphata</taxon>
        <taxon>Ovalentaria</taxon>
        <taxon>Atherinomorphae</taxon>
        <taxon>Cyprinodontiformes</taxon>
        <taxon>Goodeidae</taxon>
        <taxon>Ataeniobius</taxon>
    </lineage>
</organism>
<keyword evidence="3" id="KW-1185">Reference proteome</keyword>
<name>A0ABU7A8T7_9TELE</name>
<dbReference type="InterPro" id="IPR035992">
    <property type="entry name" value="Ricin_B-like_lectins"/>
</dbReference>
<keyword evidence="1" id="KW-1015">Disulfide bond</keyword>
<dbReference type="Gene3D" id="2.80.10.50">
    <property type="match status" value="1"/>
</dbReference>
<dbReference type="PANTHER" id="PTHR11675:SF33">
    <property type="entry name" value="POLYPEPTIDE N-ACETYLGALACTOSAMINYLTRANSFERASE 3"/>
    <property type="match status" value="1"/>
</dbReference>
<dbReference type="Proteomes" id="UP001345963">
    <property type="component" value="Unassembled WGS sequence"/>
</dbReference>
<dbReference type="Gene3D" id="3.90.550.10">
    <property type="entry name" value="Spore Coat Polysaccharide Biosynthesis Protein SpsA, Chain A"/>
    <property type="match status" value="1"/>
</dbReference>
<gene>
    <name evidence="2" type="ORF">ATANTOWER_023787</name>
</gene>
<dbReference type="EMBL" id="JAHUTI010005327">
    <property type="protein sequence ID" value="MED6234179.1"/>
    <property type="molecule type" value="Genomic_DNA"/>
</dbReference>
<dbReference type="InterPro" id="IPR029044">
    <property type="entry name" value="Nucleotide-diphossugar_trans"/>
</dbReference>
<dbReference type="PANTHER" id="PTHR11675">
    <property type="entry name" value="N-ACETYLGALACTOSAMINYLTRANSFERASE"/>
    <property type="match status" value="1"/>
</dbReference>
<accession>A0ABU7A8T7</accession>
<dbReference type="SUPFAM" id="SSF53448">
    <property type="entry name" value="Nucleotide-diphospho-sugar transferases"/>
    <property type="match status" value="1"/>
</dbReference>